<evidence type="ECO:0000313" key="13">
    <source>
        <dbReference type="Proteomes" id="UP001208570"/>
    </source>
</evidence>
<dbReference type="GO" id="GO:1990904">
    <property type="term" value="C:ribonucleoprotein complex"/>
    <property type="evidence" value="ECO:0007669"/>
    <property type="project" value="TreeGrafter"/>
</dbReference>
<evidence type="ECO:0000256" key="1">
    <source>
        <dbReference type="ARBA" id="ARBA00008792"/>
    </source>
</evidence>
<dbReference type="SUPFAM" id="SSF54768">
    <property type="entry name" value="dsRNA-binding domain-like"/>
    <property type="match status" value="2"/>
</dbReference>
<dbReference type="InterPro" id="IPR011545">
    <property type="entry name" value="DEAD/DEAH_box_helicase_dom"/>
</dbReference>
<dbReference type="GO" id="GO:0005524">
    <property type="term" value="F:ATP binding"/>
    <property type="evidence" value="ECO:0007669"/>
    <property type="project" value="UniProtKB-KW"/>
</dbReference>
<feature type="region of interest" description="Disordered" evidence="8">
    <location>
        <begin position="1414"/>
        <end position="1433"/>
    </location>
</feature>
<dbReference type="FunFam" id="3.30.160.20:FF:000028">
    <property type="entry name" value="ATP-dependent RNA helicase A"/>
    <property type="match status" value="1"/>
</dbReference>
<dbReference type="Proteomes" id="UP001208570">
    <property type="component" value="Unassembled WGS sequence"/>
</dbReference>
<proteinExistence type="inferred from homology"/>
<evidence type="ECO:0000313" key="12">
    <source>
        <dbReference type="EMBL" id="KAK2167924.1"/>
    </source>
</evidence>
<feature type="compositionally biased region" description="Gly residues" evidence="8">
    <location>
        <begin position="1296"/>
        <end position="1312"/>
    </location>
</feature>
<comment type="caution">
    <text evidence="12">The sequence shown here is derived from an EMBL/GenBank/DDBJ whole genome shotgun (WGS) entry which is preliminary data.</text>
</comment>
<dbReference type="PROSITE" id="PS00690">
    <property type="entry name" value="DEAH_ATP_HELICASE"/>
    <property type="match status" value="1"/>
</dbReference>
<feature type="domain" description="DRBM" evidence="9">
    <location>
        <begin position="146"/>
        <end position="218"/>
    </location>
</feature>
<keyword evidence="6" id="KW-0067">ATP-binding</keyword>
<feature type="domain" description="DRBM" evidence="9">
    <location>
        <begin position="1"/>
        <end position="41"/>
    </location>
</feature>
<dbReference type="GO" id="GO:0005730">
    <property type="term" value="C:nucleolus"/>
    <property type="evidence" value="ECO:0007669"/>
    <property type="project" value="TreeGrafter"/>
</dbReference>
<feature type="region of interest" description="Disordered" evidence="8">
    <location>
        <begin position="1170"/>
        <end position="1209"/>
    </location>
</feature>
<evidence type="ECO:0000256" key="8">
    <source>
        <dbReference type="SAM" id="MobiDB-lite"/>
    </source>
</evidence>
<keyword evidence="7" id="KW-0694">RNA-binding</keyword>
<feature type="compositionally biased region" description="Gly residues" evidence="8">
    <location>
        <begin position="1421"/>
        <end position="1433"/>
    </location>
</feature>
<feature type="region of interest" description="Disordered" evidence="8">
    <location>
        <begin position="1276"/>
        <end position="1393"/>
    </location>
</feature>
<keyword evidence="3" id="KW-0547">Nucleotide-binding</keyword>
<feature type="compositionally biased region" description="Gly residues" evidence="8">
    <location>
        <begin position="1326"/>
        <end position="1337"/>
    </location>
</feature>
<protein>
    <recommendedName>
        <fullName evidence="2">RNA helicase</fullName>
        <ecNumber evidence="2">3.6.4.13</ecNumber>
    </recommendedName>
</protein>
<accession>A0AAD9KAX0</accession>
<gene>
    <name evidence="12" type="ORF">LSH36_22g05025</name>
</gene>
<feature type="domain" description="Helicase C-terminal" evidence="11">
    <location>
        <begin position="610"/>
        <end position="783"/>
    </location>
</feature>
<dbReference type="Gene3D" id="1.20.120.1080">
    <property type="match status" value="1"/>
</dbReference>
<dbReference type="PANTHER" id="PTHR18934">
    <property type="entry name" value="ATP-DEPENDENT RNA HELICASE"/>
    <property type="match status" value="1"/>
</dbReference>
<dbReference type="PROSITE" id="PS51194">
    <property type="entry name" value="HELICASE_CTER"/>
    <property type="match status" value="1"/>
</dbReference>
<feature type="compositionally biased region" description="Acidic residues" evidence="8">
    <location>
        <begin position="568"/>
        <end position="578"/>
    </location>
</feature>
<dbReference type="InterPro" id="IPR002464">
    <property type="entry name" value="DNA/RNA_helicase_DEAH_CS"/>
</dbReference>
<evidence type="ECO:0000259" key="11">
    <source>
        <dbReference type="PROSITE" id="PS51194"/>
    </source>
</evidence>
<evidence type="ECO:0000256" key="5">
    <source>
        <dbReference type="ARBA" id="ARBA00022806"/>
    </source>
</evidence>
<dbReference type="GO" id="GO:0003724">
    <property type="term" value="F:RNA helicase activity"/>
    <property type="evidence" value="ECO:0007669"/>
    <property type="project" value="UniProtKB-EC"/>
</dbReference>
<dbReference type="SUPFAM" id="SSF52540">
    <property type="entry name" value="P-loop containing nucleoside triphosphate hydrolases"/>
    <property type="match status" value="1"/>
</dbReference>
<dbReference type="InterPro" id="IPR014720">
    <property type="entry name" value="dsRBD_dom"/>
</dbReference>
<dbReference type="SMART" id="SM00487">
    <property type="entry name" value="DEXDc"/>
    <property type="match status" value="1"/>
</dbReference>
<dbReference type="Pfam" id="PF00035">
    <property type="entry name" value="dsrm"/>
    <property type="match status" value="2"/>
</dbReference>
<dbReference type="GO" id="GO:0045944">
    <property type="term" value="P:positive regulation of transcription by RNA polymerase II"/>
    <property type="evidence" value="ECO:0007669"/>
    <property type="project" value="TreeGrafter"/>
</dbReference>
<dbReference type="InterPro" id="IPR048333">
    <property type="entry name" value="HA2_WH"/>
</dbReference>
<feature type="region of interest" description="Disordered" evidence="8">
    <location>
        <begin position="555"/>
        <end position="578"/>
    </location>
</feature>
<evidence type="ECO:0000256" key="2">
    <source>
        <dbReference type="ARBA" id="ARBA00012552"/>
    </source>
</evidence>
<dbReference type="FunFam" id="3.40.50.300:FF:000677">
    <property type="entry name" value="ATP-dependent RNA helicase A"/>
    <property type="match status" value="1"/>
</dbReference>
<dbReference type="EC" id="3.6.4.13" evidence="2"/>
<keyword evidence="5" id="KW-0347">Helicase</keyword>
<dbReference type="PANTHER" id="PTHR18934:SF119">
    <property type="entry name" value="ATP-DEPENDENT RNA HELICASE A"/>
    <property type="match status" value="1"/>
</dbReference>
<sequence>MLLLYFQCRIEGITYMAAGNSTNKKDAQSNAANDMCQYLVRTGQMKKDDVPNLAENLQANTVTTIMSTDTNSGNLPPGVAPPPHNQLGEANIPAPVGKNVFGQGPAPYQRGPPTDYMMAITNKREIEEAEEADFTAEIHGNWTLENAKSRLHQYLQMNKIKTDYKYTMVGPDHNRSFIAEMSFLVKKLHRNISAREHGSNKQIASKSCALSLVRQLFHLSIIEPFTGIKKKSKDHELPPVEVAINPELEQRLTSVLQNLDISWVMPDGGTKEESQSLLQPQQLEESFEHGGHQSPGGVISWSPPQPNWNPWLGCNIDEGPLSMATIDQISEDLYEAHEHKKQNDSRLQKMFQERTSLPISDSRDEILHAVESNSVTLIRGETGSGKTTQVPQYILDYYIQSRRGAHCNIIVTQPRRISAVSIAERVAEERAESVGATTGYSVRFESVLPRPYGGIMYCTIGTLLRKLENGLRGISHVIVDEIHERDINTDFLLVMLRDMVNAFPDIRVLLMSATVDISLFSEYFGNPAIVEVHGRVHPVQDYFLEDIVQMLDFMPPPPDKKRRHGGGEDDTVTDGDEKEENCNMLISTEYNEKTRRAMAMLNEKELSFELIQALIRYIKGLNLDGAILVFLPGWNLIFALLKYLSENPVIGSPQYRLLPLHSQIPREDQHKVFEPVPPGVTKIILSTNIAESSITINDVVFVIDSCKAKIKLFTSHNNMTNYATVWASKTNLEQRRGRAGRVRPGFCFHLCSRPRFQRLDQHTTPEIFRTPLHELALSIKLLRLGPIGQFLSKAIEPPPIDAVIEAEALLKEMKALDRNDELTALGRILAKLPIEPRLGKMIIYGCIFYCGDALTIIAASTTFPEPFIVPADRRRLGWVHKSLSGSRCSDHVALLNAFQAWQEAREEGENVEMYFCEQKSLSLPTLRMTCEAKNQLRDILLNAGFPEDSLMPQVFNFNGPDNNLDMVISLLCVGLYPNVCYHKEKRKVLTTESKAALVHKSSVNCSNRDIKFQSPFFVFGEKIRTRAVSCKQMTMTTPVHLLMFGSRLCKYNGELVILDNWINLKMNPITASKIIGLRPALEAMAIRATEDPESVSDPEGLDGQLMTVVRALSKPNAGKFAISDNAAEGSYWKYGISNKMDETKDDALYEGFLGKESVAETGDMADDDGYANYYDDSPATHKQSTFSHPQSKFRRLGGQSFDGDFQSGEYSHGGGIGAGGGISRARPYSHGVTFNPAGGYSRGIGFSRGGGYNRGSGGYSQGGSYSRGGYNQGGCSQGGFSKSGDSRGGFSKDGYSQGGDSQGGDSQGGFSKGGYSQSGFRQSGFNKGGDSQGGFNKGGYSQASFGQGGFNKGGFSHYHQSGDNQGGFNRGAFSQGGYSQGQGPSGQGSSFSLSAGYDRSAEYSRGAAFASNYANNFQNRGGPGIGQNFRGGY</sequence>
<dbReference type="PROSITE" id="PS50137">
    <property type="entry name" value="DS_RBD"/>
    <property type="match status" value="2"/>
</dbReference>
<dbReference type="InterPro" id="IPR014001">
    <property type="entry name" value="Helicase_ATP-bd"/>
</dbReference>
<keyword evidence="4" id="KW-0378">Hydrolase</keyword>
<evidence type="ECO:0000259" key="9">
    <source>
        <dbReference type="PROSITE" id="PS50137"/>
    </source>
</evidence>
<dbReference type="Gene3D" id="3.30.160.20">
    <property type="match status" value="2"/>
</dbReference>
<dbReference type="GO" id="GO:0050684">
    <property type="term" value="P:regulation of mRNA processing"/>
    <property type="evidence" value="ECO:0007669"/>
    <property type="project" value="TreeGrafter"/>
</dbReference>
<dbReference type="InterPro" id="IPR044446">
    <property type="entry name" value="DHX9_DSRM_2"/>
</dbReference>
<dbReference type="InterPro" id="IPR011709">
    <property type="entry name" value="DEAD-box_helicase_OB_fold"/>
</dbReference>
<evidence type="ECO:0000256" key="4">
    <source>
        <dbReference type="ARBA" id="ARBA00022801"/>
    </source>
</evidence>
<dbReference type="FunFam" id="3.40.50.300:FF:000284">
    <property type="entry name" value="probable ATP-dependent RNA helicase YTHDC2"/>
    <property type="match status" value="1"/>
</dbReference>
<dbReference type="InterPro" id="IPR027417">
    <property type="entry name" value="P-loop_NTPase"/>
</dbReference>
<dbReference type="Pfam" id="PF21010">
    <property type="entry name" value="HA2_C"/>
    <property type="match status" value="1"/>
</dbReference>
<evidence type="ECO:0000256" key="3">
    <source>
        <dbReference type="ARBA" id="ARBA00022741"/>
    </source>
</evidence>
<dbReference type="Pfam" id="PF07717">
    <property type="entry name" value="OB_NTP_bind"/>
    <property type="match status" value="1"/>
</dbReference>
<dbReference type="Pfam" id="PF04408">
    <property type="entry name" value="WHD_HA2"/>
    <property type="match status" value="1"/>
</dbReference>
<dbReference type="InterPro" id="IPR007502">
    <property type="entry name" value="Helicase-assoc_dom"/>
</dbReference>
<reference evidence="12" key="1">
    <citation type="journal article" date="2023" name="Mol. Biol. Evol.">
        <title>Third-Generation Sequencing Reveals the Adaptive Role of the Epigenome in Three Deep-Sea Polychaetes.</title>
        <authorList>
            <person name="Perez M."/>
            <person name="Aroh O."/>
            <person name="Sun Y."/>
            <person name="Lan Y."/>
            <person name="Juniper S.K."/>
            <person name="Young C.R."/>
            <person name="Angers B."/>
            <person name="Qian P.Y."/>
        </authorList>
    </citation>
    <scope>NUCLEOTIDE SEQUENCE</scope>
    <source>
        <strain evidence="12">P08H-3</strain>
    </source>
</reference>
<dbReference type="Gene3D" id="3.40.50.300">
    <property type="entry name" value="P-loop containing nucleotide triphosphate hydrolases"/>
    <property type="match status" value="2"/>
</dbReference>
<dbReference type="Pfam" id="PF00270">
    <property type="entry name" value="DEAD"/>
    <property type="match status" value="1"/>
</dbReference>
<evidence type="ECO:0000259" key="10">
    <source>
        <dbReference type="PROSITE" id="PS51192"/>
    </source>
</evidence>
<dbReference type="InterPro" id="IPR001650">
    <property type="entry name" value="Helicase_C-like"/>
</dbReference>
<dbReference type="SMART" id="SM00847">
    <property type="entry name" value="HA2"/>
    <property type="match status" value="1"/>
</dbReference>
<dbReference type="EMBL" id="JAODUP010000022">
    <property type="protein sequence ID" value="KAK2167924.1"/>
    <property type="molecule type" value="Genomic_DNA"/>
</dbReference>
<feature type="domain" description="Helicase ATP-binding" evidence="10">
    <location>
        <begin position="367"/>
        <end position="533"/>
    </location>
</feature>
<dbReference type="SMART" id="SM00358">
    <property type="entry name" value="DSRM"/>
    <property type="match status" value="1"/>
</dbReference>
<dbReference type="FunFam" id="1.20.120.1080:FF:000074">
    <property type="entry name" value="Predicted protein"/>
    <property type="match status" value="1"/>
</dbReference>
<evidence type="ECO:0000256" key="6">
    <source>
        <dbReference type="ARBA" id="ARBA00022840"/>
    </source>
</evidence>
<name>A0AAD9KAX0_9ANNE</name>
<dbReference type="PROSITE" id="PS51192">
    <property type="entry name" value="HELICASE_ATP_BIND_1"/>
    <property type="match status" value="1"/>
</dbReference>
<dbReference type="Pfam" id="PF00271">
    <property type="entry name" value="Helicase_C"/>
    <property type="match status" value="1"/>
</dbReference>
<keyword evidence="13" id="KW-1185">Reference proteome</keyword>
<dbReference type="SMART" id="SM00490">
    <property type="entry name" value="HELICc"/>
    <property type="match status" value="1"/>
</dbReference>
<evidence type="ECO:0000256" key="7">
    <source>
        <dbReference type="PROSITE-ProRule" id="PRU00266"/>
    </source>
</evidence>
<organism evidence="12 13">
    <name type="scientific">Paralvinella palmiformis</name>
    <dbReference type="NCBI Taxonomy" id="53620"/>
    <lineage>
        <taxon>Eukaryota</taxon>
        <taxon>Metazoa</taxon>
        <taxon>Spiralia</taxon>
        <taxon>Lophotrochozoa</taxon>
        <taxon>Annelida</taxon>
        <taxon>Polychaeta</taxon>
        <taxon>Sedentaria</taxon>
        <taxon>Canalipalpata</taxon>
        <taxon>Terebellida</taxon>
        <taxon>Terebelliformia</taxon>
        <taxon>Alvinellidae</taxon>
        <taxon>Paralvinella</taxon>
    </lineage>
</organism>
<feature type="compositionally biased region" description="Polar residues" evidence="8">
    <location>
        <begin position="1180"/>
        <end position="1190"/>
    </location>
</feature>
<dbReference type="GO" id="GO:0003725">
    <property type="term" value="F:double-stranded RNA binding"/>
    <property type="evidence" value="ECO:0007669"/>
    <property type="project" value="InterPro"/>
</dbReference>
<comment type="similarity">
    <text evidence="1">Belongs to the DEAD box helicase family. DEAH subfamily.</text>
</comment>
<dbReference type="CDD" id="cd18791">
    <property type="entry name" value="SF2_C_RHA"/>
    <property type="match status" value="1"/>
</dbReference>
<dbReference type="CDD" id="cd19855">
    <property type="entry name" value="DSRM_DHX9_rpt2"/>
    <property type="match status" value="1"/>
</dbReference>
<dbReference type="GO" id="GO:0043138">
    <property type="term" value="F:3'-5' DNA helicase activity"/>
    <property type="evidence" value="ECO:0007669"/>
    <property type="project" value="TreeGrafter"/>
</dbReference>
<dbReference type="GO" id="GO:0016887">
    <property type="term" value="F:ATP hydrolysis activity"/>
    <property type="evidence" value="ECO:0007669"/>
    <property type="project" value="TreeGrafter"/>
</dbReference>